<keyword evidence="3" id="KW-1185">Reference proteome</keyword>
<evidence type="ECO:0000313" key="3">
    <source>
        <dbReference type="Proteomes" id="UP000310200"/>
    </source>
</evidence>
<evidence type="ECO:0000256" key="1">
    <source>
        <dbReference type="SAM" id="MobiDB-lite"/>
    </source>
</evidence>
<dbReference type="InterPro" id="IPR028265">
    <property type="entry name" value="TTDN1/SICKLE"/>
</dbReference>
<dbReference type="EMBL" id="QBLH01001788">
    <property type="protein sequence ID" value="TGZ51121.1"/>
    <property type="molecule type" value="Genomic_DNA"/>
</dbReference>
<feature type="compositionally biased region" description="Basic and acidic residues" evidence="1">
    <location>
        <begin position="186"/>
        <end position="203"/>
    </location>
</feature>
<dbReference type="Proteomes" id="UP000310200">
    <property type="component" value="Unassembled WGS sequence"/>
</dbReference>
<evidence type="ECO:0000313" key="2">
    <source>
        <dbReference type="EMBL" id="TGZ51121.1"/>
    </source>
</evidence>
<reference evidence="2 3" key="1">
    <citation type="journal article" date="2019" name="Philos. Trans. R. Soc. Lond., B, Biol. Sci.">
        <title>Ant behaviour and brain gene expression of defending hosts depend on the ecological success of the intruding social parasite.</title>
        <authorList>
            <person name="Kaur R."/>
            <person name="Stoldt M."/>
            <person name="Jongepier E."/>
            <person name="Feldmeyer B."/>
            <person name="Menzel F."/>
            <person name="Bornberg-Bauer E."/>
            <person name="Foitzik S."/>
        </authorList>
    </citation>
    <scope>NUCLEOTIDE SEQUENCE [LARGE SCALE GENOMIC DNA]</scope>
    <source>
        <tissue evidence="2">Whole body</tissue>
    </source>
</reference>
<feature type="region of interest" description="Disordered" evidence="1">
    <location>
        <begin position="1"/>
        <end position="45"/>
    </location>
</feature>
<dbReference type="Pfam" id="PF15502">
    <property type="entry name" value="MPLKIP"/>
    <property type="match status" value="1"/>
</dbReference>
<feature type="region of interest" description="Disordered" evidence="1">
    <location>
        <begin position="165"/>
        <end position="203"/>
    </location>
</feature>
<proteinExistence type="predicted"/>
<feature type="compositionally biased region" description="Basic and acidic residues" evidence="1">
    <location>
        <begin position="165"/>
        <end position="177"/>
    </location>
</feature>
<dbReference type="AlphaFoldDB" id="A0A4S2KMZ4"/>
<gene>
    <name evidence="2" type="ORF">DBV15_11437</name>
</gene>
<comment type="caution">
    <text evidence="2">The sequence shown here is derived from an EMBL/GenBank/DDBJ whole genome shotgun (WGS) entry which is preliminary data.</text>
</comment>
<sequence length="282" mass="31820">MKRSPLNNATHSGRPYGAKHTPYNWKSHENANSRGYQTTEGNSYQRFPVSGAESQPCDDNFIPLNVSTPMTRHEKYNAASQYSPAGECSSPGSGWYNNYRGNYHATPRSNCNNQYPAYKHFPKQFHRQKRKSYRGAHRQVNVSVYVDIDSFLEDPWEDLVKKLNESKDTSKSERPENESPFNSKLADSDLTERSGSKLSKETNLDDLQCSQECSVDTSFETQNTDLSQISKVNSLVESEVGDVCSSQDLPNKSTCSNKICGVVQEKNVYLNVSLIDTDQKDI</sequence>
<feature type="compositionally biased region" description="Polar residues" evidence="1">
    <location>
        <begin position="1"/>
        <end position="11"/>
    </location>
</feature>
<protein>
    <submittedName>
        <fullName evidence="2">Uncharacterized protein</fullName>
    </submittedName>
</protein>
<organism evidence="2 3">
    <name type="scientific">Temnothorax longispinosus</name>
    <dbReference type="NCBI Taxonomy" id="300112"/>
    <lineage>
        <taxon>Eukaryota</taxon>
        <taxon>Metazoa</taxon>
        <taxon>Ecdysozoa</taxon>
        <taxon>Arthropoda</taxon>
        <taxon>Hexapoda</taxon>
        <taxon>Insecta</taxon>
        <taxon>Pterygota</taxon>
        <taxon>Neoptera</taxon>
        <taxon>Endopterygota</taxon>
        <taxon>Hymenoptera</taxon>
        <taxon>Apocrita</taxon>
        <taxon>Aculeata</taxon>
        <taxon>Formicoidea</taxon>
        <taxon>Formicidae</taxon>
        <taxon>Myrmicinae</taxon>
        <taxon>Temnothorax</taxon>
    </lineage>
</organism>
<feature type="compositionally biased region" description="Polar residues" evidence="1">
    <location>
        <begin position="32"/>
        <end position="45"/>
    </location>
</feature>
<name>A0A4S2KMZ4_9HYME</name>
<accession>A0A4S2KMZ4</accession>